<dbReference type="AlphaFoldDB" id="A0A7W5C5E2"/>
<dbReference type="EMBL" id="JACHXW010000003">
    <property type="protein sequence ID" value="MBB3151416.1"/>
    <property type="molecule type" value="Genomic_DNA"/>
</dbReference>
<organism evidence="1 2">
    <name type="scientific">Paenibacillus endophyticus</name>
    <dbReference type="NCBI Taxonomy" id="1294268"/>
    <lineage>
        <taxon>Bacteria</taxon>
        <taxon>Bacillati</taxon>
        <taxon>Bacillota</taxon>
        <taxon>Bacilli</taxon>
        <taxon>Bacillales</taxon>
        <taxon>Paenibacillaceae</taxon>
        <taxon>Paenibacillus</taxon>
    </lineage>
</organism>
<dbReference type="Proteomes" id="UP000518605">
    <property type="component" value="Unassembled WGS sequence"/>
</dbReference>
<protein>
    <submittedName>
        <fullName evidence="1">Uncharacterized protein</fullName>
    </submittedName>
</protein>
<reference evidence="1 2" key="1">
    <citation type="submission" date="2020-08" db="EMBL/GenBank/DDBJ databases">
        <title>Genomic Encyclopedia of Type Strains, Phase III (KMG-III): the genomes of soil and plant-associated and newly described type strains.</title>
        <authorList>
            <person name="Whitman W."/>
        </authorList>
    </citation>
    <scope>NUCLEOTIDE SEQUENCE [LARGE SCALE GENOMIC DNA]</scope>
    <source>
        <strain evidence="1 2">CECT 8234</strain>
    </source>
</reference>
<evidence type="ECO:0000313" key="1">
    <source>
        <dbReference type="EMBL" id="MBB3151416.1"/>
    </source>
</evidence>
<comment type="caution">
    <text evidence="1">The sequence shown here is derived from an EMBL/GenBank/DDBJ whole genome shotgun (WGS) entry which is preliminary data.</text>
</comment>
<gene>
    <name evidence="1" type="ORF">FHS16_001459</name>
</gene>
<accession>A0A7W5C5E2</accession>
<proteinExistence type="predicted"/>
<keyword evidence="2" id="KW-1185">Reference proteome</keyword>
<name>A0A7W5C5E2_9BACL</name>
<sequence length="36" mass="4256">MQREMNAVSELGIAPFTEIEEERKFREKLASVWKMA</sequence>
<evidence type="ECO:0000313" key="2">
    <source>
        <dbReference type="Proteomes" id="UP000518605"/>
    </source>
</evidence>